<dbReference type="Proteomes" id="UP001607302">
    <property type="component" value="Unassembled WGS sequence"/>
</dbReference>
<gene>
    <name evidence="3" type="ORF">V1478_010046</name>
</gene>
<keyword evidence="4" id="KW-1185">Reference proteome</keyword>
<evidence type="ECO:0000313" key="3">
    <source>
        <dbReference type="EMBL" id="KAL2720470.1"/>
    </source>
</evidence>
<organism evidence="3 4">
    <name type="scientific">Vespula squamosa</name>
    <name type="common">Southern yellow jacket</name>
    <name type="synonym">Wasp</name>
    <dbReference type="NCBI Taxonomy" id="30214"/>
    <lineage>
        <taxon>Eukaryota</taxon>
        <taxon>Metazoa</taxon>
        <taxon>Ecdysozoa</taxon>
        <taxon>Arthropoda</taxon>
        <taxon>Hexapoda</taxon>
        <taxon>Insecta</taxon>
        <taxon>Pterygota</taxon>
        <taxon>Neoptera</taxon>
        <taxon>Endopterygota</taxon>
        <taxon>Hymenoptera</taxon>
        <taxon>Apocrita</taxon>
        <taxon>Aculeata</taxon>
        <taxon>Vespoidea</taxon>
        <taxon>Vespidae</taxon>
        <taxon>Vespinae</taxon>
        <taxon>Vespula</taxon>
    </lineage>
</organism>
<dbReference type="SMART" id="SM00587">
    <property type="entry name" value="CHK"/>
    <property type="match status" value="1"/>
</dbReference>
<dbReference type="PANTHER" id="PTHR11012">
    <property type="entry name" value="PROTEIN KINASE-LIKE DOMAIN-CONTAINING"/>
    <property type="match status" value="1"/>
</dbReference>
<name>A0ABD2ALB1_VESSQ</name>
<protein>
    <recommendedName>
        <fullName evidence="2">CHK kinase-like domain-containing protein</fullName>
    </recommendedName>
</protein>
<comment type="caution">
    <text evidence="3">The sequence shown here is derived from an EMBL/GenBank/DDBJ whole genome shotgun (WGS) entry which is preliminary data.</text>
</comment>
<dbReference type="PANTHER" id="PTHR11012:SF56">
    <property type="entry name" value="CHK KINASE-LIKE DOMAIN-CONTAINING PROTEIN-RELATED"/>
    <property type="match status" value="1"/>
</dbReference>
<dbReference type="InterPro" id="IPR004119">
    <property type="entry name" value="EcKL"/>
</dbReference>
<evidence type="ECO:0000256" key="1">
    <source>
        <dbReference type="SAM" id="Coils"/>
    </source>
</evidence>
<sequence>MSSNRKQILYHRRICKTIKRDHLKDVYYLATRYVMLSEWFIPRGKRNYLTKHAYIEKMARKFDKNFFERALRSSYNDETIEILEYDVENCCVKGANFLSDLYRSKLKLKSSTKENEKEYGMNVIVKCEPSMDALALEICSRQNLFETELKIYTDVLKEIEKITCQKIGPKLLYSSMDSKILVMEDLNIEGYKTMDQQKGLSLLHCLLIIYKMAALHAGSVALCEKNPELVKSFKGGILVNVPESFLKLSEISIINACREIRRWSNDFNDYANKLERFAEKIKRKEDAAEIYQYEMDEFCVINHGDCWINNIMFKDNELGEPSEVLLVDYQMSVYSSPAIDLLYFLNICPDNKLKYEKEDYFLTLYIRTLGNIMETIGCVTKPPTIKDLKRSMYKRRLYAIFAGIVLYPRMVADECENFEEVLGKLDGKTKLNVFKKEETILSMRKFIKFMNEQNYFD</sequence>
<accession>A0ABD2ALB1</accession>
<dbReference type="EMBL" id="JAUDFV010000146">
    <property type="protein sequence ID" value="KAL2720470.1"/>
    <property type="molecule type" value="Genomic_DNA"/>
</dbReference>
<dbReference type="AlphaFoldDB" id="A0ABD2ALB1"/>
<dbReference type="InterPro" id="IPR011009">
    <property type="entry name" value="Kinase-like_dom_sf"/>
</dbReference>
<dbReference type="Gene3D" id="3.90.1200.10">
    <property type="match status" value="1"/>
</dbReference>
<dbReference type="Pfam" id="PF02958">
    <property type="entry name" value="EcKL"/>
    <property type="match status" value="1"/>
</dbReference>
<reference evidence="3 4" key="1">
    <citation type="journal article" date="2024" name="Ann. Entomol. Soc. Am.">
        <title>Genomic analyses of the southern and eastern yellowjacket wasps (Hymenoptera: Vespidae) reveal evolutionary signatures of social life.</title>
        <authorList>
            <person name="Catto M.A."/>
            <person name="Caine P.B."/>
            <person name="Orr S.E."/>
            <person name="Hunt B.G."/>
            <person name="Goodisman M.A.D."/>
        </authorList>
    </citation>
    <scope>NUCLEOTIDE SEQUENCE [LARGE SCALE GENOMIC DNA]</scope>
    <source>
        <strain evidence="3">233</strain>
        <tissue evidence="3">Head and thorax</tissue>
    </source>
</reference>
<proteinExistence type="predicted"/>
<dbReference type="InterPro" id="IPR015897">
    <property type="entry name" value="CHK_kinase-like"/>
</dbReference>
<dbReference type="SUPFAM" id="SSF56112">
    <property type="entry name" value="Protein kinase-like (PK-like)"/>
    <property type="match status" value="1"/>
</dbReference>
<feature type="coiled-coil region" evidence="1">
    <location>
        <begin position="267"/>
        <end position="294"/>
    </location>
</feature>
<evidence type="ECO:0000313" key="4">
    <source>
        <dbReference type="Proteomes" id="UP001607302"/>
    </source>
</evidence>
<evidence type="ECO:0000259" key="2">
    <source>
        <dbReference type="SMART" id="SM00587"/>
    </source>
</evidence>
<feature type="domain" description="CHK kinase-like" evidence="2">
    <location>
        <begin position="181"/>
        <end position="375"/>
    </location>
</feature>
<keyword evidence="1" id="KW-0175">Coiled coil</keyword>